<proteinExistence type="predicted"/>
<dbReference type="EMBL" id="JAPFCC010000001">
    <property type="protein sequence ID" value="MCW7554132.1"/>
    <property type="molecule type" value="Genomic_DNA"/>
</dbReference>
<reference evidence="1 2" key="1">
    <citation type="submission" date="2022-10" db="EMBL/GenBank/DDBJ databases">
        <title>High-quality genome sequences of two octocoral-associated bacteria, Endozoicomonas euniceicola EF212 and Endozoicomonas gorgoniicola PS125.</title>
        <authorList>
            <person name="Chiou Y.-J."/>
            <person name="Chen Y.-H."/>
        </authorList>
    </citation>
    <scope>NUCLEOTIDE SEQUENCE [LARGE SCALE GENOMIC DNA]</scope>
    <source>
        <strain evidence="1 2">PS125</strain>
    </source>
</reference>
<evidence type="ECO:0000313" key="1">
    <source>
        <dbReference type="EMBL" id="MCW7554132.1"/>
    </source>
</evidence>
<organism evidence="1 2">
    <name type="scientific">Endozoicomonas gorgoniicola</name>
    <dbReference type="NCBI Taxonomy" id="1234144"/>
    <lineage>
        <taxon>Bacteria</taxon>
        <taxon>Pseudomonadati</taxon>
        <taxon>Pseudomonadota</taxon>
        <taxon>Gammaproteobacteria</taxon>
        <taxon>Oceanospirillales</taxon>
        <taxon>Endozoicomonadaceae</taxon>
        <taxon>Endozoicomonas</taxon>
    </lineage>
</organism>
<comment type="caution">
    <text evidence="1">The sequence shown here is derived from an EMBL/GenBank/DDBJ whole genome shotgun (WGS) entry which is preliminary data.</text>
</comment>
<dbReference type="Proteomes" id="UP001209854">
    <property type="component" value="Unassembled WGS sequence"/>
</dbReference>
<dbReference type="RefSeq" id="WP_262563865.1">
    <property type="nucleotide sequence ID" value="NZ_JAPFCC010000001.1"/>
</dbReference>
<sequence length="162" mass="18680">MHSFLLRRFVFTVCLFCCLPVFGLNGFVEQNDAVIVADHKEFKAISCWAYWRDEQDRLILSRSIVPYGKLEGYPANSILKYLNMMENPGAYHSYEELILDEEGFITSGTLGLFFLEGFKIEQDESNTEACSTLINNHKLREREVQGVFTWSLEIADSPEFKS</sequence>
<accession>A0ABT3MXL9</accession>
<evidence type="ECO:0000313" key="2">
    <source>
        <dbReference type="Proteomes" id="UP001209854"/>
    </source>
</evidence>
<keyword evidence="2" id="KW-1185">Reference proteome</keyword>
<name>A0ABT3MXL9_9GAMM</name>
<gene>
    <name evidence="1" type="ORF">NX722_16195</name>
</gene>
<protein>
    <submittedName>
        <fullName evidence="1">Uncharacterized protein</fullName>
    </submittedName>
</protein>